<dbReference type="InterPro" id="IPR003660">
    <property type="entry name" value="HAMP_dom"/>
</dbReference>
<sequence>MSRTPARSLRSRLLRSHLGMTLALVPALLILGAWLVWIPILHSATSDFATLIHDDVENLQSLPAEDRDAYRALMASEHGLYVLQTLPDSPRHMNFLPYLFYLQVALDNRFPQTSAITAINQPVAGYAFTLHTESGPIHLGFSHERIGTAPVLTLAAMAAITLFLATLGALLLARRLARPIETLRRGASELGRDPKSRVATNTGVRELDELAETLNTMQQQILRLHEQRSLLLAGVSHDLRTPLTRMGLALELARENPQTVRFERMSGYLEDMRQLIDSFISYAQINVRGGNEPCHPAEILQSLIQQRPNLAATLTQEIQADPELHLNRLALTRILTNFLDNATKHGTPPFAVRQRRSTNKMGYNELRIEIDNGGPILTEEACQQAFDPFIRLDSARSPHQSGAGLGLAIVRDLANTQGWRAGLTPRANGGVTAWLALPGTSNPDEHP</sequence>
<dbReference type="SMART" id="SM00304">
    <property type="entry name" value="HAMP"/>
    <property type="match status" value="1"/>
</dbReference>
<keyword evidence="4" id="KW-1003">Cell membrane</keyword>
<dbReference type="GO" id="GO:0000155">
    <property type="term" value="F:phosphorelay sensor kinase activity"/>
    <property type="evidence" value="ECO:0007669"/>
    <property type="project" value="InterPro"/>
</dbReference>
<organism evidence="13 14">
    <name type="scientific">Halothiobacillus diazotrophicus</name>
    <dbReference type="NCBI Taxonomy" id="1860122"/>
    <lineage>
        <taxon>Bacteria</taxon>
        <taxon>Pseudomonadati</taxon>
        <taxon>Pseudomonadota</taxon>
        <taxon>Gammaproteobacteria</taxon>
        <taxon>Chromatiales</taxon>
        <taxon>Halothiobacillaceae</taxon>
        <taxon>Halothiobacillus</taxon>
    </lineage>
</organism>
<evidence type="ECO:0000256" key="4">
    <source>
        <dbReference type="ARBA" id="ARBA00022475"/>
    </source>
</evidence>
<dbReference type="PANTHER" id="PTHR44936">
    <property type="entry name" value="SENSOR PROTEIN CREC"/>
    <property type="match status" value="1"/>
</dbReference>
<dbReference type="Gene3D" id="6.10.340.10">
    <property type="match status" value="1"/>
</dbReference>
<dbReference type="EC" id="2.7.13.3" evidence="3"/>
<comment type="subcellular location">
    <subcellularLocation>
        <location evidence="2">Cell membrane</location>
        <topology evidence="2">Multi-pass membrane protein</topology>
    </subcellularLocation>
</comment>
<protein>
    <recommendedName>
        <fullName evidence="3">histidine kinase</fullName>
        <ecNumber evidence="3">2.7.13.3</ecNumber>
    </recommendedName>
</protein>
<dbReference type="InterPro" id="IPR004358">
    <property type="entry name" value="Sig_transdc_His_kin-like_C"/>
</dbReference>
<gene>
    <name evidence="13" type="ORF">A9404_02500</name>
</gene>
<name>A0A191ZEV1_9GAMM</name>
<dbReference type="STRING" id="1860122.A9404_02500"/>
<dbReference type="Proteomes" id="UP000078596">
    <property type="component" value="Chromosome"/>
</dbReference>
<keyword evidence="10" id="KW-1133">Transmembrane helix</keyword>
<dbReference type="PROSITE" id="PS50109">
    <property type="entry name" value="HIS_KIN"/>
    <property type="match status" value="1"/>
</dbReference>
<dbReference type="SMART" id="SM00388">
    <property type="entry name" value="HisKA"/>
    <property type="match status" value="1"/>
</dbReference>
<dbReference type="SUPFAM" id="SSF55874">
    <property type="entry name" value="ATPase domain of HSP90 chaperone/DNA topoisomerase II/histidine kinase"/>
    <property type="match status" value="1"/>
</dbReference>
<evidence type="ECO:0000256" key="8">
    <source>
        <dbReference type="ARBA" id="ARBA00022777"/>
    </source>
</evidence>
<dbReference type="InterPro" id="IPR003661">
    <property type="entry name" value="HisK_dim/P_dom"/>
</dbReference>
<dbReference type="PRINTS" id="PR00344">
    <property type="entry name" value="BCTRLSENSOR"/>
</dbReference>
<dbReference type="AlphaFoldDB" id="A0A191ZEV1"/>
<proteinExistence type="predicted"/>
<dbReference type="Pfam" id="PF02518">
    <property type="entry name" value="HATPase_c"/>
    <property type="match status" value="1"/>
</dbReference>
<dbReference type="InterPro" id="IPR036097">
    <property type="entry name" value="HisK_dim/P_sf"/>
</dbReference>
<dbReference type="InterPro" id="IPR050980">
    <property type="entry name" value="2C_sensor_his_kinase"/>
</dbReference>
<dbReference type="GO" id="GO:0005886">
    <property type="term" value="C:plasma membrane"/>
    <property type="evidence" value="ECO:0007669"/>
    <property type="project" value="UniProtKB-SubCell"/>
</dbReference>
<keyword evidence="14" id="KW-1185">Reference proteome</keyword>
<dbReference type="CDD" id="cd00082">
    <property type="entry name" value="HisKA"/>
    <property type="match status" value="1"/>
</dbReference>
<evidence type="ECO:0000256" key="5">
    <source>
        <dbReference type="ARBA" id="ARBA00022553"/>
    </source>
</evidence>
<feature type="transmembrane region" description="Helical" evidence="10">
    <location>
        <begin position="151"/>
        <end position="173"/>
    </location>
</feature>
<evidence type="ECO:0000259" key="12">
    <source>
        <dbReference type="PROSITE" id="PS50885"/>
    </source>
</evidence>
<dbReference type="KEGG" id="haz:A9404_02500"/>
<dbReference type="PANTHER" id="PTHR44936:SF10">
    <property type="entry name" value="SENSOR PROTEIN RSTB"/>
    <property type="match status" value="1"/>
</dbReference>
<dbReference type="OrthoDB" id="9809567at2"/>
<dbReference type="InterPro" id="IPR036890">
    <property type="entry name" value="HATPase_C_sf"/>
</dbReference>
<keyword evidence="8" id="KW-0418">Kinase</keyword>
<evidence type="ECO:0000256" key="7">
    <source>
        <dbReference type="ARBA" id="ARBA00022741"/>
    </source>
</evidence>
<dbReference type="RefSeq" id="WP_066098364.1">
    <property type="nucleotide sequence ID" value="NZ_CP016027.1"/>
</dbReference>
<reference evidence="13 14" key="1">
    <citation type="submission" date="2016-06" db="EMBL/GenBank/DDBJ databases">
        <title>Insight into the functional genes involving in sulfur oxidation in Pearl River water.</title>
        <authorList>
            <person name="Luo J."/>
            <person name="Tan X."/>
            <person name="Lin W."/>
        </authorList>
    </citation>
    <scope>NUCLEOTIDE SEQUENCE [LARGE SCALE GENOMIC DNA]</scope>
    <source>
        <strain evidence="13 14">LS2</strain>
    </source>
</reference>
<dbReference type="Gene3D" id="3.30.565.10">
    <property type="entry name" value="Histidine kinase-like ATPase, C-terminal domain"/>
    <property type="match status" value="1"/>
</dbReference>
<evidence type="ECO:0000313" key="14">
    <source>
        <dbReference type="Proteomes" id="UP000078596"/>
    </source>
</evidence>
<evidence type="ECO:0000256" key="6">
    <source>
        <dbReference type="ARBA" id="ARBA00022679"/>
    </source>
</evidence>
<evidence type="ECO:0000256" key="3">
    <source>
        <dbReference type="ARBA" id="ARBA00012438"/>
    </source>
</evidence>
<dbReference type="EMBL" id="CP016027">
    <property type="protein sequence ID" value="ANJ66399.1"/>
    <property type="molecule type" value="Genomic_DNA"/>
</dbReference>
<evidence type="ECO:0000256" key="2">
    <source>
        <dbReference type="ARBA" id="ARBA00004651"/>
    </source>
</evidence>
<dbReference type="GO" id="GO:0005524">
    <property type="term" value="F:ATP binding"/>
    <property type="evidence" value="ECO:0007669"/>
    <property type="project" value="UniProtKB-KW"/>
</dbReference>
<evidence type="ECO:0000256" key="9">
    <source>
        <dbReference type="ARBA" id="ARBA00022840"/>
    </source>
</evidence>
<evidence type="ECO:0000256" key="10">
    <source>
        <dbReference type="SAM" id="Phobius"/>
    </source>
</evidence>
<evidence type="ECO:0000313" key="13">
    <source>
        <dbReference type="EMBL" id="ANJ66399.1"/>
    </source>
</evidence>
<dbReference type="PROSITE" id="PS50885">
    <property type="entry name" value="HAMP"/>
    <property type="match status" value="1"/>
</dbReference>
<feature type="domain" description="HAMP" evidence="12">
    <location>
        <begin position="174"/>
        <end position="226"/>
    </location>
</feature>
<keyword evidence="10" id="KW-0812">Transmembrane</keyword>
<dbReference type="SUPFAM" id="SSF47384">
    <property type="entry name" value="Homodimeric domain of signal transducing histidine kinase"/>
    <property type="match status" value="1"/>
</dbReference>
<dbReference type="InterPro" id="IPR005467">
    <property type="entry name" value="His_kinase_dom"/>
</dbReference>
<dbReference type="InterPro" id="IPR003594">
    <property type="entry name" value="HATPase_dom"/>
</dbReference>
<dbReference type="Pfam" id="PF00512">
    <property type="entry name" value="HisKA"/>
    <property type="match status" value="1"/>
</dbReference>
<dbReference type="SMART" id="SM00387">
    <property type="entry name" value="HATPase_c"/>
    <property type="match status" value="1"/>
</dbReference>
<keyword evidence="7" id="KW-0547">Nucleotide-binding</keyword>
<feature type="domain" description="Histidine kinase" evidence="11">
    <location>
        <begin position="234"/>
        <end position="441"/>
    </location>
</feature>
<keyword evidence="5" id="KW-0597">Phosphoprotein</keyword>
<comment type="catalytic activity">
    <reaction evidence="1">
        <text>ATP + protein L-histidine = ADP + protein N-phospho-L-histidine.</text>
        <dbReference type="EC" id="2.7.13.3"/>
    </reaction>
</comment>
<feature type="transmembrane region" description="Helical" evidence="10">
    <location>
        <begin position="21"/>
        <end position="40"/>
    </location>
</feature>
<evidence type="ECO:0000256" key="1">
    <source>
        <dbReference type="ARBA" id="ARBA00000085"/>
    </source>
</evidence>
<accession>A0A191ZEV1</accession>
<keyword evidence="6" id="KW-0808">Transferase</keyword>
<keyword evidence="9" id="KW-0067">ATP-binding</keyword>
<keyword evidence="10" id="KW-0472">Membrane</keyword>
<dbReference type="Pfam" id="PF00672">
    <property type="entry name" value="HAMP"/>
    <property type="match status" value="1"/>
</dbReference>
<evidence type="ECO:0000259" key="11">
    <source>
        <dbReference type="PROSITE" id="PS50109"/>
    </source>
</evidence>
<dbReference type="Gene3D" id="1.10.287.130">
    <property type="match status" value="1"/>
</dbReference>